<evidence type="ECO:0000259" key="2">
    <source>
        <dbReference type="PROSITE" id="PS50144"/>
    </source>
</evidence>
<dbReference type="PANTHER" id="PTHR26379:SF282">
    <property type="entry name" value="OS04G0433000 PROTEIN"/>
    <property type="match status" value="1"/>
</dbReference>
<protein>
    <recommendedName>
        <fullName evidence="2">MATH domain-containing protein</fullName>
    </recommendedName>
</protein>
<dbReference type="InterPro" id="IPR002083">
    <property type="entry name" value="MATH/TRAF_dom"/>
</dbReference>
<comment type="caution">
    <text evidence="3">The sequence shown here is derived from an EMBL/GenBank/DDBJ whole genome shotgun (WGS) entry which is preliminary data.</text>
</comment>
<organism evidence="3 4">
    <name type="scientific">Panicum virgatum</name>
    <name type="common">Blackwell switchgrass</name>
    <dbReference type="NCBI Taxonomy" id="38727"/>
    <lineage>
        <taxon>Eukaryota</taxon>
        <taxon>Viridiplantae</taxon>
        <taxon>Streptophyta</taxon>
        <taxon>Embryophyta</taxon>
        <taxon>Tracheophyta</taxon>
        <taxon>Spermatophyta</taxon>
        <taxon>Magnoliopsida</taxon>
        <taxon>Liliopsida</taxon>
        <taxon>Poales</taxon>
        <taxon>Poaceae</taxon>
        <taxon>PACMAD clade</taxon>
        <taxon>Panicoideae</taxon>
        <taxon>Panicodae</taxon>
        <taxon>Paniceae</taxon>
        <taxon>Panicinae</taxon>
        <taxon>Panicum</taxon>
        <taxon>Panicum sect. Hiantes</taxon>
    </lineage>
</organism>
<dbReference type="InterPro" id="IPR008974">
    <property type="entry name" value="TRAF-like"/>
</dbReference>
<evidence type="ECO:0000256" key="1">
    <source>
        <dbReference type="SAM" id="MobiDB-lite"/>
    </source>
</evidence>
<dbReference type="GO" id="GO:0016567">
    <property type="term" value="P:protein ubiquitination"/>
    <property type="evidence" value="ECO:0007669"/>
    <property type="project" value="InterPro"/>
</dbReference>
<dbReference type="Proteomes" id="UP000823388">
    <property type="component" value="Chromosome 6N"/>
</dbReference>
<feature type="domain" description="MATH" evidence="2">
    <location>
        <begin position="38"/>
        <end position="186"/>
    </location>
</feature>
<dbReference type="SUPFAM" id="SSF49599">
    <property type="entry name" value="TRAF domain-like"/>
    <property type="match status" value="1"/>
</dbReference>
<gene>
    <name evidence="3" type="ORF">PVAP13_6NG072600</name>
</gene>
<dbReference type="EMBL" id="CM029048">
    <property type="protein sequence ID" value="KAG2576811.1"/>
    <property type="molecule type" value="Genomic_DNA"/>
</dbReference>
<feature type="compositionally biased region" description="Basic and acidic residues" evidence="1">
    <location>
        <begin position="199"/>
        <end position="208"/>
    </location>
</feature>
<dbReference type="PROSITE" id="PS50144">
    <property type="entry name" value="MATH"/>
    <property type="match status" value="1"/>
</dbReference>
<dbReference type="AlphaFoldDB" id="A0A8T0QUG9"/>
<dbReference type="Gene3D" id="2.60.210.10">
    <property type="entry name" value="Apoptosis, Tumor Necrosis Factor Receptor Associated Protein 2, Chain A"/>
    <property type="match status" value="1"/>
</dbReference>
<evidence type="ECO:0000313" key="3">
    <source>
        <dbReference type="EMBL" id="KAG2576811.1"/>
    </source>
</evidence>
<dbReference type="Pfam" id="PF22486">
    <property type="entry name" value="MATH_2"/>
    <property type="match status" value="1"/>
</dbReference>
<sequence>MGRPIKAHRIWRPVNRSNRPPLLSAAVRQVSRSASPVRGFQVFLIDGYSWTKTLPVGVGISSEHFDVGGRNWRIDYYPNGKHRAGDDSDSDSISLYLQLAATYKQKETVRAHYKFSLLDPSGNAAYELPAATSVFTCARGPYDPPSGDETAEDIGAGLPDFITKEELERRRETLLRDDCLAIRCDVGVTQLGVLTVAPKETHNARPQDDGDDSDWEGGGGESSRRRRRQPLDDMEYIRWSLAKNRRA</sequence>
<proteinExistence type="predicted"/>
<accession>A0A8T0QUG9</accession>
<dbReference type="PANTHER" id="PTHR26379">
    <property type="entry name" value="BTB/POZ AND MATH DOMAIN-CONTAINING PROTEIN 1"/>
    <property type="match status" value="1"/>
</dbReference>
<name>A0A8T0QUG9_PANVG</name>
<evidence type="ECO:0000313" key="4">
    <source>
        <dbReference type="Proteomes" id="UP000823388"/>
    </source>
</evidence>
<reference evidence="3" key="1">
    <citation type="submission" date="2020-05" db="EMBL/GenBank/DDBJ databases">
        <title>WGS assembly of Panicum virgatum.</title>
        <authorList>
            <person name="Lovell J.T."/>
            <person name="Jenkins J."/>
            <person name="Shu S."/>
            <person name="Juenger T.E."/>
            <person name="Schmutz J."/>
        </authorList>
    </citation>
    <scope>NUCLEOTIDE SEQUENCE</scope>
    <source>
        <strain evidence="3">AP13</strain>
    </source>
</reference>
<feature type="region of interest" description="Disordered" evidence="1">
    <location>
        <begin position="199"/>
        <end position="229"/>
    </location>
</feature>
<dbReference type="CDD" id="cd00121">
    <property type="entry name" value="MATH"/>
    <property type="match status" value="1"/>
</dbReference>
<keyword evidence="4" id="KW-1185">Reference proteome</keyword>
<dbReference type="InterPro" id="IPR045005">
    <property type="entry name" value="BPM1-6"/>
</dbReference>